<comment type="caution">
    <text evidence="1">The sequence shown here is derived from an EMBL/GenBank/DDBJ whole genome shotgun (WGS) entry which is preliminary data.</text>
</comment>
<proteinExistence type="predicted"/>
<name>A0A1F6NLD4_9BACT</name>
<dbReference type="AlphaFoldDB" id="A0A1F6NLD4"/>
<organism evidence="1 2">
    <name type="scientific">Candidatus Magasanikbacteria bacterium RIFOXYA2_FULL_44_8</name>
    <dbReference type="NCBI Taxonomy" id="1798696"/>
    <lineage>
        <taxon>Bacteria</taxon>
        <taxon>Candidatus Magasanikiibacteriota</taxon>
    </lineage>
</organism>
<reference evidence="1 2" key="1">
    <citation type="journal article" date="2016" name="Nat. Commun.">
        <title>Thousands of microbial genomes shed light on interconnected biogeochemical processes in an aquifer system.</title>
        <authorList>
            <person name="Anantharaman K."/>
            <person name="Brown C.T."/>
            <person name="Hug L.A."/>
            <person name="Sharon I."/>
            <person name="Castelle C.J."/>
            <person name="Probst A.J."/>
            <person name="Thomas B.C."/>
            <person name="Singh A."/>
            <person name="Wilkins M.J."/>
            <person name="Karaoz U."/>
            <person name="Brodie E.L."/>
            <person name="Williams K.H."/>
            <person name="Hubbard S.S."/>
            <person name="Banfield J.F."/>
        </authorList>
    </citation>
    <scope>NUCLEOTIDE SEQUENCE [LARGE SCALE GENOMIC DNA]</scope>
</reference>
<gene>
    <name evidence="1" type="ORF">A2261_04270</name>
</gene>
<accession>A0A1F6NLD4</accession>
<evidence type="ECO:0000313" key="1">
    <source>
        <dbReference type="EMBL" id="OGH84563.1"/>
    </source>
</evidence>
<sequence>MDDPCVVVSDTIIECPDRPAYGYDPKFGYQIVEKYFFQIIKHDDVFGGKKEVVVRVRSENSSGSATGFRYYWDFVVSKGDGLYVVCNRDQSRCGHRFTLADVMSDK</sequence>
<dbReference type="Proteomes" id="UP000177803">
    <property type="component" value="Unassembled WGS sequence"/>
</dbReference>
<dbReference type="EMBL" id="MFQR01000014">
    <property type="protein sequence ID" value="OGH84563.1"/>
    <property type="molecule type" value="Genomic_DNA"/>
</dbReference>
<evidence type="ECO:0000313" key="2">
    <source>
        <dbReference type="Proteomes" id="UP000177803"/>
    </source>
</evidence>
<protein>
    <submittedName>
        <fullName evidence="1">Uncharacterized protein</fullName>
    </submittedName>
</protein>